<feature type="non-terminal residue" evidence="2">
    <location>
        <position position="1"/>
    </location>
</feature>
<gene>
    <name evidence="2" type="ORF">PMAYCL1PPCAC_16527</name>
</gene>
<dbReference type="AlphaFoldDB" id="A0AAN5HZB9"/>
<keyword evidence="1" id="KW-0812">Transmembrane</keyword>
<keyword evidence="1" id="KW-0472">Membrane</keyword>
<evidence type="ECO:0000313" key="2">
    <source>
        <dbReference type="EMBL" id="GMR46332.1"/>
    </source>
</evidence>
<feature type="transmembrane region" description="Helical" evidence="1">
    <location>
        <begin position="12"/>
        <end position="35"/>
    </location>
</feature>
<evidence type="ECO:0008006" key="4">
    <source>
        <dbReference type="Google" id="ProtNLM"/>
    </source>
</evidence>
<dbReference type="EMBL" id="BTRK01000004">
    <property type="protein sequence ID" value="GMR46332.1"/>
    <property type="molecule type" value="Genomic_DNA"/>
</dbReference>
<proteinExistence type="predicted"/>
<sequence>LSLRIHREIKTIRHVLTALSVSLAVPALVVVVLCANQTSKKYSALITLLVVSVFTDVVLNLVWDPLMLLPALCILREQPAIPLPGGPNDYYELYTLLVALNAPAFGEGFLERHQVCTAFMI</sequence>
<reference evidence="3" key="1">
    <citation type="submission" date="2022-10" db="EMBL/GenBank/DDBJ databases">
        <title>Genome assembly of Pristionchus species.</title>
        <authorList>
            <person name="Yoshida K."/>
            <person name="Sommer R.J."/>
        </authorList>
    </citation>
    <scope>NUCLEOTIDE SEQUENCE [LARGE SCALE GENOMIC DNA]</scope>
    <source>
        <strain evidence="3">RS5460</strain>
    </source>
</reference>
<name>A0AAN5HZB9_9BILA</name>
<feature type="non-terminal residue" evidence="2">
    <location>
        <position position="121"/>
    </location>
</feature>
<keyword evidence="1" id="KW-1133">Transmembrane helix</keyword>
<comment type="caution">
    <text evidence="2">The sequence shown here is derived from an EMBL/GenBank/DDBJ whole genome shotgun (WGS) entry which is preliminary data.</text>
</comment>
<evidence type="ECO:0000313" key="3">
    <source>
        <dbReference type="Proteomes" id="UP001328107"/>
    </source>
</evidence>
<keyword evidence="3" id="KW-1185">Reference proteome</keyword>
<dbReference type="Proteomes" id="UP001328107">
    <property type="component" value="Unassembled WGS sequence"/>
</dbReference>
<feature type="transmembrane region" description="Helical" evidence="1">
    <location>
        <begin position="42"/>
        <end position="63"/>
    </location>
</feature>
<organism evidence="2 3">
    <name type="scientific">Pristionchus mayeri</name>
    <dbReference type="NCBI Taxonomy" id="1317129"/>
    <lineage>
        <taxon>Eukaryota</taxon>
        <taxon>Metazoa</taxon>
        <taxon>Ecdysozoa</taxon>
        <taxon>Nematoda</taxon>
        <taxon>Chromadorea</taxon>
        <taxon>Rhabditida</taxon>
        <taxon>Rhabditina</taxon>
        <taxon>Diplogasteromorpha</taxon>
        <taxon>Diplogasteroidea</taxon>
        <taxon>Neodiplogasteridae</taxon>
        <taxon>Pristionchus</taxon>
    </lineage>
</organism>
<accession>A0AAN5HZB9</accession>
<protein>
    <recommendedName>
        <fullName evidence="4">G protein-coupled receptor</fullName>
    </recommendedName>
</protein>
<evidence type="ECO:0000256" key="1">
    <source>
        <dbReference type="SAM" id="Phobius"/>
    </source>
</evidence>